<dbReference type="GO" id="GO:0005634">
    <property type="term" value="C:nucleus"/>
    <property type="evidence" value="ECO:0007669"/>
    <property type="project" value="UniProtKB-SubCell"/>
</dbReference>
<protein>
    <recommendedName>
        <fullName evidence="5">Homeobox domain-containing protein</fullName>
    </recommendedName>
</protein>
<dbReference type="Pfam" id="PF00046">
    <property type="entry name" value="Homeodomain"/>
    <property type="match status" value="1"/>
</dbReference>
<dbReference type="InterPro" id="IPR043378">
    <property type="entry name" value="PRRX1/2"/>
</dbReference>
<dbReference type="Gene3D" id="1.10.10.60">
    <property type="entry name" value="Homeodomain-like"/>
    <property type="match status" value="1"/>
</dbReference>
<dbReference type="OrthoDB" id="6159439at2759"/>
<keyword evidence="2 3" id="KW-0371">Homeobox</keyword>
<sequence>MMSYDHGGCYYYEGPGSIPANSGRFSVSSLLELRVESDEDGKREKRREMDCERGKSDASSPIGCSFTTEDAEDEISEDGSCQGPTWTNSPNAGSKEPSLGQPGDDVAAGGAVSTTRPRRNRTTFSSGQLGALEKVFERTHYPDAFAREELAKKVGLSEARVQSR</sequence>
<organism evidence="6 7">
    <name type="scientific">Ladona fulva</name>
    <name type="common">Scarce chaser dragonfly</name>
    <name type="synonym">Libellula fulva</name>
    <dbReference type="NCBI Taxonomy" id="123851"/>
    <lineage>
        <taxon>Eukaryota</taxon>
        <taxon>Metazoa</taxon>
        <taxon>Ecdysozoa</taxon>
        <taxon>Arthropoda</taxon>
        <taxon>Hexapoda</taxon>
        <taxon>Insecta</taxon>
        <taxon>Pterygota</taxon>
        <taxon>Palaeoptera</taxon>
        <taxon>Odonata</taxon>
        <taxon>Epiprocta</taxon>
        <taxon>Anisoptera</taxon>
        <taxon>Libelluloidea</taxon>
        <taxon>Libellulidae</taxon>
        <taxon>Ladona</taxon>
    </lineage>
</organism>
<feature type="compositionally biased region" description="Polar residues" evidence="4">
    <location>
        <begin position="82"/>
        <end position="92"/>
    </location>
</feature>
<feature type="compositionally biased region" description="Basic and acidic residues" evidence="4">
    <location>
        <begin position="34"/>
        <end position="56"/>
    </location>
</feature>
<comment type="caution">
    <text evidence="6">The sequence shown here is derived from an EMBL/GenBank/DDBJ whole genome shotgun (WGS) entry which is preliminary data.</text>
</comment>
<evidence type="ECO:0000256" key="2">
    <source>
        <dbReference type="PROSITE-ProRule" id="PRU00108"/>
    </source>
</evidence>
<keyword evidence="2 3" id="KW-0238">DNA-binding</keyword>
<dbReference type="SUPFAM" id="SSF46689">
    <property type="entry name" value="Homeodomain-like"/>
    <property type="match status" value="1"/>
</dbReference>
<dbReference type="SMART" id="SM00389">
    <property type="entry name" value="HOX"/>
    <property type="match status" value="1"/>
</dbReference>
<dbReference type="InterPro" id="IPR001356">
    <property type="entry name" value="HD"/>
</dbReference>
<reference evidence="6" key="2">
    <citation type="submission" date="2017-10" db="EMBL/GenBank/DDBJ databases">
        <title>Ladona fulva Genome sequencing and assembly.</title>
        <authorList>
            <person name="Murali S."/>
            <person name="Richards S."/>
            <person name="Bandaranaike D."/>
            <person name="Bellair M."/>
            <person name="Blankenburg K."/>
            <person name="Chao H."/>
            <person name="Dinh H."/>
            <person name="Doddapaneni H."/>
            <person name="Dugan-Rocha S."/>
            <person name="Elkadiri S."/>
            <person name="Gnanaolivu R."/>
            <person name="Hernandez B."/>
            <person name="Skinner E."/>
            <person name="Javaid M."/>
            <person name="Lee S."/>
            <person name="Li M."/>
            <person name="Ming W."/>
            <person name="Munidasa M."/>
            <person name="Muniz J."/>
            <person name="Nguyen L."/>
            <person name="Hughes D."/>
            <person name="Osuji N."/>
            <person name="Pu L.-L."/>
            <person name="Puazo M."/>
            <person name="Qu C."/>
            <person name="Quiroz J."/>
            <person name="Raj R."/>
            <person name="Weissenberger G."/>
            <person name="Xin Y."/>
            <person name="Zou X."/>
            <person name="Han Y."/>
            <person name="Worley K."/>
            <person name="Muzny D."/>
            <person name="Gibbs R."/>
        </authorList>
    </citation>
    <scope>NUCLEOTIDE SEQUENCE</scope>
    <source>
        <strain evidence="6">Sampled in the wild</strain>
    </source>
</reference>
<keyword evidence="2 3" id="KW-0539">Nucleus</keyword>
<keyword evidence="7" id="KW-1185">Reference proteome</keyword>
<dbReference type="Proteomes" id="UP000792457">
    <property type="component" value="Unassembled WGS sequence"/>
</dbReference>
<feature type="region of interest" description="Disordered" evidence="4">
    <location>
        <begin position="34"/>
        <end position="126"/>
    </location>
</feature>
<dbReference type="CDD" id="cd00086">
    <property type="entry name" value="homeodomain"/>
    <property type="match status" value="1"/>
</dbReference>
<dbReference type="InterPro" id="IPR009057">
    <property type="entry name" value="Homeodomain-like_sf"/>
</dbReference>
<evidence type="ECO:0000256" key="1">
    <source>
        <dbReference type="ARBA" id="ARBA00004123"/>
    </source>
</evidence>
<dbReference type="PROSITE" id="PS50071">
    <property type="entry name" value="HOMEOBOX_2"/>
    <property type="match status" value="1"/>
</dbReference>
<accession>A0A8K0K643</accession>
<dbReference type="EMBL" id="KZ308363">
    <property type="protein sequence ID" value="KAG8228209.1"/>
    <property type="molecule type" value="Genomic_DNA"/>
</dbReference>
<gene>
    <name evidence="6" type="ORF">J437_LFUL004334</name>
</gene>
<dbReference type="AlphaFoldDB" id="A0A8K0K643"/>
<evidence type="ECO:0000259" key="5">
    <source>
        <dbReference type="PROSITE" id="PS50071"/>
    </source>
</evidence>
<name>A0A8K0K643_LADFU</name>
<proteinExistence type="predicted"/>
<dbReference type="PANTHER" id="PTHR46385:SF4">
    <property type="entry name" value="PAIRED MESODERM HOMEOBOX PROTEIN 2-LIKE ISOFORM X1"/>
    <property type="match status" value="1"/>
</dbReference>
<evidence type="ECO:0000256" key="3">
    <source>
        <dbReference type="RuleBase" id="RU000682"/>
    </source>
</evidence>
<comment type="subcellular location">
    <subcellularLocation>
        <location evidence="1 2 3">Nucleus</location>
    </subcellularLocation>
</comment>
<evidence type="ECO:0000256" key="4">
    <source>
        <dbReference type="SAM" id="MobiDB-lite"/>
    </source>
</evidence>
<reference evidence="6" key="1">
    <citation type="submission" date="2013-04" db="EMBL/GenBank/DDBJ databases">
        <authorList>
            <person name="Qu J."/>
            <person name="Murali S.C."/>
            <person name="Bandaranaike D."/>
            <person name="Bellair M."/>
            <person name="Blankenburg K."/>
            <person name="Chao H."/>
            <person name="Dinh H."/>
            <person name="Doddapaneni H."/>
            <person name="Downs B."/>
            <person name="Dugan-Rocha S."/>
            <person name="Elkadiri S."/>
            <person name="Gnanaolivu R.D."/>
            <person name="Hernandez B."/>
            <person name="Javaid M."/>
            <person name="Jayaseelan J.C."/>
            <person name="Lee S."/>
            <person name="Li M."/>
            <person name="Ming W."/>
            <person name="Munidasa M."/>
            <person name="Muniz J."/>
            <person name="Nguyen L."/>
            <person name="Ongeri F."/>
            <person name="Osuji N."/>
            <person name="Pu L.-L."/>
            <person name="Puazo M."/>
            <person name="Qu C."/>
            <person name="Quiroz J."/>
            <person name="Raj R."/>
            <person name="Weissenberger G."/>
            <person name="Xin Y."/>
            <person name="Zou X."/>
            <person name="Han Y."/>
            <person name="Richards S."/>
            <person name="Worley K."/>
            <person name="Muzny D."/>
            <person name="Gibbs R."/>
        </authorList>
    </citation>
    <scope>NUCLEOTIDE SEQUENCE</scope>
    <source>
        <strain evidence="6">Sampled in the wild</strain>
    </source>
</reference>
<feature type="domain" description="Homeobox" evidence="5">
    <location>
        <begin position="115"/>
        <end position="164"/>
    </location>
</feature>
<dbReference type="GO" id="GO:0003677">
    <property type="term" value="F:DNA binding"/>
    <property type="evidence" value="ECO:0007669"/>
    <property type="project" value="UniProtKB-UniRule"/>
</dbReference>
<evidence type="ECO:0000313" key="6">
    <source>
        <dbReference type="EMBL" id="KAG8228209.1"/>
    </source>
</evidence>
<evidence type="ECO:0000313" key="7">
    <source>
        <dbReference type="Proteomes" id="UP000792457"/>
    </source>
</evidence>
<dbReference type="PANTHER" id="PTHR46385">
    <property type="entry name" value="PAIRED MESODERM HOMEOBOX PROTEIN 1-RELATED"/>
    <property type="match status" value="1"/>
</dbReference>